<dbReference type="GO" id="GO:0009274">
    <property type="term" value="C:peptidoglycan-based cell wall"/>
    <property type="evidence" value="ECO:0007669"/>
    <property type="project" value="InterPro"/>
</dbReference>
<evidence type="ECO:0000256" key="4">
    <source>
        <dbReference type="ARBA" id="ARBA00022679"/>
    </source>
</evidence>
<evidence type="ECO:0000256" key="8">
    <source>
        <dbReference type="ARBA" id="ARBA00022989"/>
    </source>
</evidence>
<dbReference type="InterPro" id="IPR001264">
    <property type="entry name" value="Glyco_trans_51"/>
</dbReference>
<dbReference type="PANTHER" id="PTHR30400">
    <property type="entry name" value="MONOFUNCTIONAL BIOSYNTHETIC PEPTIDOGLYCAN TRANSGLYCOSYLASE"/>
    <property type="match status" value="1"/>
</dbReference>
<keyword evidence="10 11" id="KW-0961">Cell wall biogenesis/degradation</keyword>
<dbReference type="Gene3D" id="1.10.3810.10">
    <property type="entry name" value="Biosynthetic peptidoglycan transglycosylase-like"/>
    <property type="match status" value="1"/>
</dbReference>
<reference evidence="13 14" key="1">
    <citation type="submission" date="2017-06" db="EMBL/GenBank/DDBJ databases">
        <authorList>
            <person name="Kim H.J."/>
            <person name="Triplett B.A."/>
        </authorList>
    </citation>
    <scope>NUCLEOTIDE SEQUENCE [LARGE SCALE GENOMIC DNA]</scope>
    <source>
        <strain evidence="13 14">MWH-VicM1</strain>
    </source>
</reference>
<dbReference type="GO" id="GO:0008360">
    <property type="term" value="P:regulation of cell shape"/>
    <property type="evidence" value="ECO:0007669"/>
    <property type="project" value="UniProtKB-KW"/>
</dbReference>
<dbReference type="RefSeq" id="WP_088812558.1">
    <property type="nucleotide sequence ID" value="NZ_FYEX01000001.1"/>
</dbReference>
<organism evidence="13 14">
    <name type="scientific">Polynucleobacter victoriensis</name>
    <dbReference type="NCBI Taxonomy" id="2049319"/>
    <lineage>
        <taxon>Bacteria</taxon>
        <taxon>Pseudomonadati</taxon>
        <taxon>Pseudomonadota</taxon>
        <taxon>Betaproteobacteria</taxon>
        <taxon>Burkholderiales</taxon>
        <taxon>Burkholderiaceae</taxon>
        <taxon>Polynucleobacter</taxon>
    </lineage>
</organism>
<dbReference type="GO" id="GO:0005886">
    <property type="term" value="C:plasma membrane"/>
    <property type="evidence" value="ECO:0007669"/>
    <property type="project" value="UniProtKB-SubCell"/>
</dbReference>
<comment type="pathway">
    <text evidence="11">Cell wall biogenesis; peptidoglycan biosynthesis.</text>
</comment>
<dbReference type="HAMAP" id="MF_00766">
    <property type="entry name" value="PGT_MtgA"/>
    <property type="match status" value="1"/>
</dbReference>
<accession>A0A212T8P4</accession>
<evidence type="ECO:0000259" key="12">
    <source>
        <dbReference type="Pfam" id="PF00912"/>
    </source>
</evidence>
<dbReference type="GO" id="GO:0008955">
    <property type="term" value="F:peptidoglycan glycosyltransferase activity"/>
    <property type="evidence" value="ECO:0007669"/>
    <property type="project" value="UniProtKB-UniRule"/>
</dbReference>
<keyword evidence="2 11" id="KW-0997">Cell inner membrane</keyword>
<dbReference type="UniPathway" id="UPA00219"/>
<comment type="similarity">
    <text evidence="11">Belongs to the glycosyltransferase 51 family.</text>
</comment>
<dbReference type="Pfam" id="PF00912">
    <property type="entry name" value="Transgly"/>
    <property type="match status" value="1"/>
</dbReference>
<dbReference type="Proteomes" id="UP000197215">
    <property type="component" value="Unassembled WGS sequence"/>
</dbReference>
<evidence type="ECO:0000313" key="14">
    <source>
        <dbReference type="Proteomes" id="UP000197215"/>
    </source>
</evidence>
<keyword evidence="1 11" id="KW-1003">Cell membrane</keyword>
<evidence type="ECO:0000256" key="3">
    <source>
        <dbReference type="ARBA" id="ARBA00022676"/>
    </source>
</evidence>
<keyword evidence="6 11" id="KW-0133">Cell shape</keyword>
<keyword evidence="3 11" id="KW-0328">Glycosyltransferase</keyword>
<keyword evidence="7 11" id="KW-0573">Peptidoglycan synthesis</keyword>
<dbReference type="GO" id="GO:0071555">
    <property type="term" value="P:cell wall organization"/>
    <property type="evidence" value="ECO:0007669"/>
    <property type="project" value="UniProtKB-KW"/>
</dbReference>
<keyword evidence="5 11" id="KW-0812">Transmembrane</keyword>
<dbReference type="GO" id="GO:0009252">
    <property type="term" value="P:peptidoglycan biosynthetic process"/>
    <property type="evidence" value="ECO:0007669"/>
    <property type="project" value="UniProtKB-UniRule"/>
</dbReference>
<gene>
    <name evidence="11" type="primary">mtgA</name>
    <name evidence="13" type="ORF">SAMN06295916_0676</name>
</gene>
<comment type="catalytic activity">
    <reaction evidence="11">
        <text>[GlcNAc-(1-&gt;4)-Mur2Ac(oyl-L-Ala-gamma-D-Glu-L-Lys-D-Ala-D-Ala)](n)-di-trans,octa-cis-undecaprenyl diphosphate + beta-D-GlcNAc-(1-&gt;4)-Mur2Ac(oyl-L-Ala-gamma-D-Glu-L-Lys-D-Ala-D-Ala)-di-trans,octa-cis-undecaprenyl diphosphate = [GlcNAc-(1-&gt;4)-Mur2Ac(oyl-L-Ala-gamma-D-Glu-L-Lys-D-Ala-D-Ala)](n+1)-di-trans,octa-cis-undecaprenyl diphosphate + di-trans,octa-cis-undecaprenyl diphosphate + H(+)</text>
        <dbReference type="Rhea" id="RHEA:23708"/>
        <dbReference type="Rhea" id="RHEA-COMP:9602"/>
        <dbReference type="Rhea" id="RHEA-COMP:9603"/>
        <dbReference type="ChEBI" id="CHEBI:15378"/>
        <dbReference type="ChEBI" id="CHEBI:58405"/>
        <dbReference type="ChEBI" id="CHEBI:60033"/>
        <dbReference type="ChEBI" id="CHEBI:78435"/>
        <dbReference type="EC" id="2.4.99.28"/>
    </reaction>
</comment>
<dbReference type="EMBL" id="FYEX01000001">
    <property type="protein sequence ID" value="SNC62433.1"/>
    <property type="molecule type" value="Genomic_DNA"/>
</dbReference>
<keyword evidence="9 11" id="KW-0472">Membrane</keyword>
<evidence type="ECO:0000313" key="13">
    <source>
        <dbReference type="EMBL" id="SNC62433.1"/>
    </source>
</evidence>
<keyword evidence="8 11" id="KW-1133">Transmembrane helix</keyword>
<dbReference type="OrthoDB" id="9766909at2"/>
<keyword evidence="4 11" id="KW-0808">Transferase</keyword>
<evidence type="ECO:0000256" key="7">
    <source>
        <dbReference type="ARBA" id="ARBA00022984"/>
    </source>
</evidence>
<evidence type="ECO:0000256" key="6">
    <source>
        <dbReference type="ARBA" id="ARBA00022960"/>
    </source>
</evidence>
<dbReference type="InterPro" id="IPR023346">
    <property type="entry name" value="Lysozyme-like_dom_sf"/>
</dbReference>
<evidence type="ECO:0000256" key="11">
    <source>
        <dbReference type="HAMAP-Rule" id="MF_00766"/>
    </source>
</evidence>
<evidence type="ECO:0000256" key="10">
    <source>
        <dbReference type="ARBA" id="ARBA00023316"/>
    </source>
</evidence>
<protein>
    <recommendedName>
        <fullName evidence="11">Biosynthetic peptidoglycan transglycosylase</fullName>
        <ecNumber evidence="11">2.4.99.28</ecNumber>
    </recommendedName>
    <alternativeName>
        <fullName evidence="11">Glycan polymerase</fullName>
    </alternativeName>
    <alternativeName>
        <fullName evidence="11">Peptidoglycan glycosyltransferase MtgA</fullName>
        <shortName evidence="11">PGT</shortName>
    </alternativeName>
</protein>
<dbReference type="SUPFAM" id="SSF53955">
    <property type="entry name" value="Lysozyme-like"/>
    <property type="match status" value="1"/>
</dbReference>
<dbReference type="AlphaFoldDB" id="A0A212T8P4"/>
<comment type="function">
    <text evidence="11">Peptidoglycan polymerase that catalyzes glycan chain elongation from lipid-linked precursors.</text>
</comment>
<dbReference type="InterPro" id="IPR036950">
    <property type="entry name" value="PBP_transglycosylase"/>
</dbReference>
<dbReference type="GO" id="GO:0016763">
    <property type="term" value="F:pentosyltransferase activity"/>
    <property type="evidence" value="ECO:0007669"/>
    <property type="project" value="InterPro"/>
</dbReference>
<feature type="domain" description="Glycosyl transferase family 51" evidence="12">
    <location>
        <begin position="61"/>
        <end position="229"/>
    </location>
</feature>
<dbReference type="EC" id="2.4.99.28" evidence="11"/>
<evidence type="ECO:0000256" key="2">
    <source>
        <dbReference type="ARBA" id="ARBA00022519"/>
    </source>
</evidence>
<evidence type="ECO:0000256" key="1">
    <source>
        <dbReference type="ARBA" id="ARBA00022475"/>
    </source>
</evidence>
<proteinExistence type="inferred from homology"/>
<dbReference type="NCBIfam" id="TIGR02070">
    <property type="entry name" value="mono_pep_trsgly"/>
    <property type="match status" value="1"/>
</dbReference>
<name>A0A212T8P4_9BURK</name>
<comment type="subcellular location">
    <subcellularLocation>
        <location evidence="11">Cell inner membrane</location>
        <topology evidence="11">Single-pass membrane protein</topology>
    </subcellularLocation>
</comment>
<evidence type="ECO:0000256" key="9">
    <source>
        <dbReference type="ARBA" id="ARBA00023136"/>
    </source>
</evidence>
<dbReference type="PANTHER" id="PTHR30400:SF0">
    <property type="entry name" value="BIOSYNTHETIC PEPTIDOGLYCAN TRANSGLYCOSYLASE"/>
    <property type="match status" value="1"/>
</dbReference>
<sequence>MKYLRYFISVFLLSILALQAFFFLQILAWRWVNPSITAFQLAERHRLCGWSIPYIHSCGIKQEWIEFKKISPYLKRAITISEDSDFYRHAGFEPQAMKDAWDRNQKNSKHLRGGSTITQQLAKNLFLSGEKNYVRKVQELAITAMLEITLPKNRIFEIYLNSVEWGEGVFGIAAASQHYFAIKPNQLSMEEAASLAAALPAPKCYDKVQYCSKARVNFPARIDFILERMNKL</sequence>
<evidence type="ECO:0000256" key="5">
    <source>
        <dbReference type="ARBA" id="ARBA00022692"/>
    </source>
</evidence>
<keyword evidence="14" id="KW-1185">Reference proteome</keyword>
<dbReference type="InterPro" id="IPR011812">
    <property type="entry name" value="Pep_trsgly"/>
</dbReference>